<sequence length="67" mass="8006">MEPNIFRNTKQKFKSFAQIDELTFSLKIKINFSEKLINFSIRHHQTNSENYEEKNFGLLVAKWNLEG</sequence>
<gene>
    <name evidence="1" type="ORF">BpHYR1_001010</name>
</gene>
<accession>A0A3M7PB33</accession>
<name>A0A3M7PB33_BRAPC</name>
<evidence type="ECO:0000313" key="1">
    <source>
        <dbReference type="EMBL" id="RMZ96305.1"/>
    </source>
</evidence>
<dbReference type="EMBL" id="REGN01012289">
    <property type="protein sequence ID" value="RMZ96305.1"/>
    <property type="molecule type" value="Genomic_DNA"/>
</dbReference>
<reference evidence="1 2" key="1">
    <citation type="journal article" date="2018" name="Sci. Rep.">
        <title>Genomic signatures of local adaptation to the degree of environmental predictability in rotifers.</title>
        <authorList>
            <person name="Franch-Gras L."/>
            <person name="Hahn C."/>
            <person name="Garcia-Roger E.M."/>
            <person name="Carmona M.J."/>
            <person name="Serra M."/>
            <person name="Gomez A."/>
        </authorList>
    </citation>
    <scope>NUCLEOTIDE SEQUENCE [LARGE SCALE GENOMIC DNA]</scope>
    <source>
        <strain evidence="1">HYR1</strain>
    </source>
</reference>
<proteinExistence type="predicted"/>
<dbReference type="Proteomes" id="UP000276133">
    <property type="component" value="Unassembled WGS sequence"/>
</dbReference>
<evidence type="ECO:0000313" key="2">
    <source>
        <dbReference type="Proteomes" id="UP000276133"/>
    </source>
</evidence>
<keyword evidence="2" id="KW-1185">Reference proteome</keyword>
<protein>
    <submittedName>
        <fullName evidence="1">Uncharacterized protein</fullName>
    </submittedName>
</protein>
<dbReference type="AlphaFoldDB" id="A0A3M7PB33"/>
<organism evidence="1 2">
    <name type="scientific">Brachionus plicatilis</name>
    <name type="common">Marine rotifer</name>
    <name type="synonym">Brachionus muelleri</name>
    <dbReference type="NCBI Taxonomy" id="10195"/>
    <lineage>
        <taxon>Eukaryota</taxon>
        <taxon>Metazoa</taxon>
        <taxon>Spiralia</taxon>
        <taxon>Gnathifera</taxon>
        <taxon>Rotifera</taxon>
        <taxon>Eurotatoria</taxon>
        <taxon>Monogononta</taxon>
        <taxon>Pseudotrocha</taxon>
        <taxon>Ploima</taxon>
        <taxon>Brachionidae</taxon>
        <taxon>Brachionus</taxon>
    </lineage>
</organism>
<comment type="caution">
    <text evidence="1">The sequence shown here is derived from an EMBL/GenBank/DDBJ whole genome shotgun (WGS) entry which is preliminary data.</text>
</comment>